<accession>A0ACB9YHZ6</accession>
<dbReference type="EMBL" id="MU393692">
    <property type="protein sequence ID" value="KAI4858753.1"/>
    <property type="molecule type" value="Genomic_DNA"/>
</dbReference>
<protein>
    <submittedName>
        <fullName evidence="1">Uncharacterized protein</fullName>
    </submittedName>
</protein>
<sequence>MPLSGLELLAAEIGIHILDLSALTEIQCGWTACAILAGQRSRIGDLVSRRQLSYLYSVATRYGYNHYLDAALRCAAIRAKRVLVPSCQRLKELESLQYVSALHSLQEAIDDVGERNRPDVLCAINLLSLFELLHFTRQEAWALYTAGASRLIRTRGPASFVSDLDIRILLLMMTSITHEFLRNNEACYFEEDTWQQMFQSLVVPNDFFSSRSQLSISLSSIMVKGPRLVRDVRIVVSGSGLNKRPGLAQLKRRLREFRTELLRWHAEYDLIMLTAPPHGGTLAASEDVRNELLSTYYGLTAVSSRLMSAVSTDLIEVLEDEAVAHASHMMKLERDILPTNKWASFYICQKLVVARATLATTDIWRESSKLCTNIIKEHTFKAWWSDIIGEQHSVY</sequence>
<keyword evidence="2" id="KW-1185">Reference proteome</keyword>
<proteinExistence type="predicted"/>
<evidence type="ECO:0000313" key="2">
    <source>
        <dbReference type="Proteomes" id="UP001497700"/>
    </source>
</evidence>
<name>A0ACB9YHZ6_9PEZI</name>
<reference evidence="1 2" key="1">
    <citation type="journal article" date="2022" name="New Phytol.">
        <title>Ecological generalism drives hyperdiversity of secondary metabolite gene clusters in xylarialean endophytes.</title>
        <authorList>
            <person name="Franco M.E.E."/>
            <person name="Wisecaver J.H."/>
            <person name="Arnold A.E."/>
            <person name="Ju Y.M."/>
            <person name="Slot J.C."/>
            <person name="Ahrendt S."/>
            <person name="Moore L.P."/>
            <person name="Eastman K.E."/>
            <person name="Scott K."/>
            <person name="Konkel Z."/>
            <person name="Mondo S.J."/>
            <person name="Kuo A."/>
            <person name="Hayes R.D."/>
            <person name="Haridas S."/>
            <person name="Andreopoulos B."/>
            <person name="Riley R."/>
            <person name="LaButti K."/>
            <person name="Pangilinan J."/>
            <person name="Lipzen A."/>
            <person name="Amirebrahimi M."/>
            <person name="Yan J."/>
            <person name="Adam C."/>
            <person name="Keymanesh K."/>
            <person name="Ng V."/>
            <person name="Louie K."/>
            <person name="Northen T."/>
            <person name="Drula E."/>
            <person name="Henrissat B."/>
            <person name="Hsieh H.M."/>
            <person name="Youens-Clark K."/>
            <person name="Lutzoni F."/>
            <person name="Miadlikowska J."/>
            <person name="Eastwood D.C."/>
            <person name="Hamelin R.C."/>
            <person name="Grigoriev I.V."/>
            <person name="U'Ren J.M."/>
        </authorList>
    </citation>
    <scope>NUCLEOTIDE SEQUENCE [LARGE SCALE GENOMIC DNA]</scope>
    <source>
        <strain evidence="1 2">CBS 119005</strain>
    </source>
</reference>
<dbReference type="Proteomes" id="UP001497700">
    <property type="component" value="Unassembled WGS sequence"/>
</dbReference>
<comment type="caution">
    <text evidence="1">The sequence shown here is derived from an EMBL/GenBank/DDBJ whole genome shotgun (WGS) entry which is preliminary data.</text>
</comment>
<gene>
    <name evidence="1" type="ORF">F4820DRAFT_467919</name>
</gene>
<evidence type="ECO:0000313" key="1">
    <source>
        <dbReference type="EMBL" id="KAI4858753.1"/>
    </source>
</evidence>
<organism evidence="1 2">
    <name type="scientific">Hypoxylon rubiginosum</name>
    <dbReference type="NCBI Taxonomy" id="110542"/>
    <lineage>
        <taxon>Eukaryota</taxon>
        <taxon>Fungi</taxon>
        <taxon>Dikarya</taxon>
        <taxon>Ascomycota</taxon>
        <taxon>Pezizomycotina</taxon>
        <taxon>Sordariomycetes</taxon>
        <taxon>Xylariomycetidae</taxon>
        <taxon>Xylariales</taxon>
        <taxon>Hypoxylaceae</taxon>
        <taxon>Hypoxylon</taxon>
    </lineage>
</organism>